<organism evidence="2">
    <name type="scientific">marine sediment metagenome</name>
    <dbReference type="NCBI Taxonomy" id="412755"/>
    <lineage>
        <taxon>unclassified sequences</taxon>
        <taxon>metagenomes</taxon>
        <taxon>ecological metagenomes</taxon>
    </lineage>
</organism>
<name>A0A0F9E467_9ZZZZ</name>
<protein>
    <submittedName>
        <fullName evidence="2">Uncharacterized protein</fullName>
    </submittedName>
</protein>
<reference evidence="2" key="1">
    <citation type="journal article" date="2015" name="Nature">
        <title>Complex archaea that bridge the gap between prokaryotes and eukaryotes.</title>
        <authorList>
            <person name="Spang A."/>
            <person name="Saw J.H."/>
            <person name="Jorgensen S.L."/>
            <person name="Zaremba-Niedzwiedzka K."/>
            <person name="Martijn J."/>
            <person name="Lind A.E."/>
            <person name="van Eijk R."/>
            <person name="Schleper C."/>
            <person name="Guy L."/>
            <person name="Ettema T.J."/>
        </authorList>
    </citation>
    <scope>NUCLEOTIDE SEQUENCE</scope>
</reference>
<dbReference type="EMBL" id="LAZR01028959">
    <property type="protein sequence ID" value="KKL60991.1"/>
    <property type="molecule type" value="Genomic_DNA"/>
</dbReference>
<evidence type="ECO:0000313" key="2">
    <source>
        <dbReference type="EMBL" id="KKL60991.1"/>
    </source>
</evidence>
<feature type="region of interest" description="Disordered" evidence="1">
    <location>
        <begin position="137"/>
        <end position="161"/>
    </location>
</feature>
<dbReference type="AlphaFoldDB" id="A0A0F9E467"/>
<comment type="caution">
    <text evidence="2">The sequence shown here is derived from an EMBL/GenBank/DDBJ whole genome shotgun (WGS) entry which is preliminary data.</text>
</comment>
<gene>
    <name evidence="2" type="ORF">LCGC14_2199770</name>
</gene>
<accession>A0A0F9E467</accession>
<feature type="non-terminal residue" evidence="2">
    <location>
        <position position="161"/>
    </location>
</feature>
<sequence length="161" mass="17592">MRKIIIFLLLCSVVWAENPYRILSSFNAGELSPLLGAREDLAKYQSGCSIMENLIPIPQGGAQKRPGTKYIAEVKTSSLKTRLLPFEFSTSQSYILEVGNQYMRFFTNGASVTEGDGTEDTATVDAAGTTVSHWKLNEDDNTTTVTDRKGTHTGTSTATTE</sequence>
<evidence type="ECO:0000256" key="1">
    <source>
        <dbReference type="SAM" id="MobiDB-lite"/>
    </source>
</evidence>
<feature type="compositionally biased region" description="Low complexity" evidence="1">
    <location>
        <begin position="152"/>
        <end position="161"/>
    </location>
</feature>
<proteinExistence type="predicted"/>